<keyword evidence="4 8" id="KW-0732">Signal</keyword>
<dbReference type="Gene3D" id="3.30.300.210">
    <property type="entry name" value="Nutrient germinant receptor protein C, domain 3"/>
    <property type="match status" value="1"/>
</dbReference>
<evidence type="ECO:0000256" key="1">
    <source>
        <dbReference type="ARBA" id="ARBA00004635"/>
    </source>
</evidence>
<dbReference type="EMBL" id="FMAU01000009">
    <property type="protein sequence ID" value="SCC34646.1"/>
    <property type="molecule type" value="Genomic_DNA"/>
</dbReference>
<dbReference type="GO" id="GO:0009847">
    <property type="term" value="P:spore germination"/>
    <property type="evidence" value="ECO:0007669"/>
    <property type="project" value="InterPro"/>
</dbReference>
<evidence type="ECO:0000259" key="9">
    <source>
        <dbReference type="Pfam" id="PF05504"/>
    </source>
</evidence>
<dbReference type="RefSeq" id="WP_058299933.1">
    <property type="nucleotide sequence ID" value="NZ_FMAU01000009.1"/>
</dbReference>
<protein>
    <submittedName>
        <fullName evidence="11">Germination protein, Ger(X)C family</fullName>
    </submittedName>
</protein>
<dbReference type="InterPro" id="IPR046953">
    <property type="entry name" value="Spore_GerAC-like_C"/>
</dbReference>
<keyword evidence="12" id="KW-1185">Reference proteome</keyword>
<dbReference type="InterPro" id="IPR008844">
    <property type="entry name" value="Spore_GerAC-like"/>
</dbReference>
<feature type="domain" description="Spore germination protein N-terminal" evidence="10">
    <location>
        <begin position="25"/>
        <end position="199"/>
    </location>
</feature>
<evidence type="ECO:0000259" key="10">
    <source>
        <dbReference type="Pfam" id="PF25198"/>
    </source>
</evidence>
<comment type="similarity">
    <text evidence="2">Belongs to the GerABKC lipoprotein family.</text>
</comment>
<dbReference type="Proteomes" id="UP000181997">
    <property type="component" value="Unassembled WGS sequence"/>
</dbReference>
<keyword evidence="6" id="KW-0564">Palmitate</keyword>
<feature type="chain" id="PRO_5014527635" evidence="8">
    <location>
        <begin position="25"/>
        <end position="381"/>
    </location>
</feature>
<accession>A0A0V8H7C0</accession>
<dbReference type="GO" id="GO:0016020">
    <property type="term" value="C:membrane"/>
    <property type="evidence" value="ECO:0007669"/>
    <property type="project" value="UniProtKB-SubCell"/>
</dbReference>
<proteinExistence type="inferred from homology"/>
<feature type="domain" description="Spore germination GerAC-like C-terminal" evidence="9">
    <location>
        <begin position="219"/>
        <end position="368"/>
    </location>
</feature>
<dbReference type="Pfam" id="PF25198">
    <property type="entry name" value="Spore_GerAC_N"/>
    <property type="match status" value="1"/>
</dbReference>
<keyword evidence="3" id="KW-0309">Germination</keyword>
<evidence type="ECO:0000256" key="2">
    <source>
        <dbReference type="ARBA" id="ARBA00007886"/>
    </source>
</evidence>
<keyword evidence="5" id="KW-0472">Membrane</keyword>
<comment type="subcellular location">
    <subcellularLocation>
        <location evidence="1">Membrane</location>
        <topology evidence="1">Lipid-anchor</topology>
    </subcellularLocation>
</comment>
<evidence type="ECO:0000256" key="3">
    <source>
        <dbReference type="ARBA" id="ARBA00022544"/>
    </source>
</evidence>
<dbReference type="AlphaFoldDB" id="A0A0V8H7C0"/>
<dbReference type="InterPro" id="IPR057336">
    <property type="entry name" value="GerAC_N"/>
</dbReference>
<evidence type="ECO:0000256" key="7">
    <source>
        <dbReference type="ARBA" id="ARBA00023288"/>
    </source>
</evidence>
<name>A0A0V8H7C0_9BACI</name>
<evidence type="ECO:0000256" key="8">
    <source>
        <dbReference type="SAM" id="SignalP"/>
    </source>
</evidence>
<dbReference type="OrthoDB" id="2380468at2"/>
<reference evidence="12" key="1">
    <citation type="submission" date="2016-08" db="EMBL/GenBank/DDBJ databases">
        <authorList>
            <person name="Varghese N."/>
            <person name="Submissions Spin"/>
        </authorList>
    </citation>
    <scope>NUCLEOTIDE SEQUENCE [LARGE SCALE GENOMIC DNA]</scope>
    <source>
        <strain evidence="12">SGD-1123</strain>
    </source>
</reference>
<dbReference type="InterPro" id="IPR038501">
    <property type="entry name" value="Spore_GerAC_C_sf"/>
</dbReference>
<evidence type="ECO:0000256" key="4">
    <source>
        <dbReference type="ARBA" id="ARBA00022729"/>
    </source>
</evidence>
<organism evidence="11 12">
    <name type="scientific">[Bacillus] enclensis</name>
    <dbReference type="NCBI Taxonomy" id="1402860"/>
    <lineage>
        <taxon>Bacteria</taxon>
        <taxon>Bacillati</taxon>
        <taxon>Bacillota</taxon>
        <taxon>Bacilli</taxon>
        <taxon>Bacillales</taxon>
        <taxon>Bacillaceae</taxon>
        <taxon>Rossellomorea</taxon>
    </lineage>
</organism>
<evidence type="ECO:0000256" key="6">
    <source>
        <dbReference type="ARBA" id="ARBA00023139"/>
    </source>
</evidence>
<feature type="signal peptide" evidence="8">
    <location>
        <begin position="1"/>
        <end position="24"/>
    </location>
</feature>
<keyword evidence="7" id="KW-0449">Lipoprotein</keyword>
<dbReference type="Pfam" id="PF05504">
    <property type="entry name" value="Spore_GerAC"/>
    <property type="match status" value="1"/>
</dbReference>
<dbReference type="PANTHER" id="PTHR35789">
    <property type="entry name" value="SPORE GERMINATION PROTEIN B3"/>
    <property type="match status" value="1"/>
</dbReference>
<sequence length="381" mass="43788">MTCKRKLLFIFSLISAILMQTACSDIKETQDINYATAIGVDYKEGKYHCYIQLVDLTKVAKTEGSNPEPAKMWVSEATGDIFIDAFFEIYQTAQERFIWGHVTAIVLSEAAIEKGFQEIYDGLTRYHEFRLTPWVYGTSEPIKDILSTPGFFGQTSLNTVLHNPVSTFSQSSQLKPIQFFQFARQVYEPAYTSYLPSLAINRTQWEQNEEKEPKLFMNGAYFIKNDDYKGFYPLAELMGLRWLIPDMERVPLLIPIEKKATLLTVFTDPKATFKVTDSTIEVMIEAKGIVANRDNHGVTNLNKMEKLAEKSIKEEVQGVFQLGIKENTDFLNLEHTLFREEGLDWRKNQRLSELTLNLEVNVEFIHSGALENKIIDIKKLR</sequence>
<evidence type="ECO:0000313" key="11">
    <source>
        <dbReference type="EMBL" id="SCC34646.1"/>
    </source>
</evidence>
<dbReference type="PANTHER" id="PTHR35789:SF1">
    <property type="entry name" value="SPORE GERMINATION PROTEIN B3"/>
    <property type="match status" value="1"/>
</dbReference>
<dbReference type="NCBIfam" id="TIGR02887">
    <property type="entry name" value="spore_ger_x_C"/>
    <property type="match status" value="1"/>
</dbReference>
<gene>
    <name evidence="11" type="ORF">GA0061094_4160</name>
</gene>
<evidence type="ECO:0000256" key="5">
    <source>
        <dbReference type="ARBA" id="ARBA00023136"/>
    </source>
</evidence>
<evidence type="ECO:0000313" key="12">
    <source>
        <dbReference type="Proteomes" id="UP000181997"/>
    </source>
</evidence>